<dbReference type="PANTHER" id="PTHR33988">
    <property type="entry name" value="ENDORIBONUCLEASE MAZF-RELATED"/>
    <property type="match status" value="1"/>
</dbReference>
<dbReference type="GO" id="GO:0016075">
    <property type="term" value="P:rRNA catabolic process"/>
    <property type="evidence" value="ECO:0007669"/>
    <property type="project" value="TreeGrafter"/>
</dbReference>
<dbReference type="GO" id="GO:0006402">
    <property type="term" value="P:mRNA catabolic process"/>
    <property type="evidence" value="ECO:0007669"/>
    <property type="project" value="TreeGrafter"/>
</dbReference>
<dbReference type="EMBL" id="MHUT01000019">
    <property type="protein sequence ID" value="OHA80469.1"/>
    <property type="molecule type" value="Genomic_DNA"/>
</dbReference>
<gene>
    <name evidence="1" type="ORF">A3D51_01065</name>
</gene>
<dbReference type="InterPro" id="IPR003477">
    <property type="entry name" value="PemK-like"/>
</dbReference>
<reference evidence="1 2" key="1">
    <citation type="journal article" date="2016" name="Nat. Commun.">
        <title>Thousands of microbial genomes shed light on interconnected biogeochemical processes in an aquifer system.</title>
        <authorList>
            <person name="Anantharaman K."/>
            <person name="Brown C.T."/>
            <person name="Hug L.A."/>
            <person name="Sharon I."/>
            <person name="Castelle C.J."/>
            <person name="Probst A.J."/>
            <person name="Thomas B.C."/>
            <person name="Singh A."/>
            <person name="Wilkins M.J."/>
            <person name="Karaoz U."/>
            <person name="Brodie E.L."/>
            <person name="Williams K.H."/>
            <person name="Hubbard S.S."/>
            <person name="Banfield J.F."/>
        </authorList>
    </citation>
    <scope>NUCLEOTIDE SEQUENCE [LARGE SCALE GENOMIC DNA]</scope>
</reference>
<proteinExistence type="predicted"/>
<dbReference type="Pfam" id="PF02452">
    <property type="entry name" value="PemK_toxin"/>
    <property type="match status" value="1"/>
</dbReference>
<sequence>MVKKTFNQGDVVWLTLDPVLGHEQKGRRPALILTKEEYERATDCHVVCPITTKRKGYVTEVLCNLEGNNAVILSDQIRNVDFRHRKAEYIATISLETLGEVQSKIRTLLFM</sequence>
<evidence type="ECO:0008006" key="3">
    <source>
        <dbReference type="Google" id="ProtNLM"/>
    </source>
</evidence>
<dbReference type="InterPro" id="IPR011067">
    <property type="entry name" value="Plasmid_toxin/cell-grow_inhib"/>
</dbReference>
<dbReference type="GO" id="GO:0004521">
    <property type="term" value="F:RNA endonuclease activity"/>
    <property type="evidence" value="ECO:0007669"/>
    <property type="project" value="TreeGrafter"/>
</dbReference>
<evidence type="ECO:0000313" key="2">
    <source>
        <dbReference type="Proteomes" id="UP000179118"/>
    </source>
</evidence>
<dbReference type="PANTHER" id="PTHR33988:SF3">
    <property type="entry name" value="ENDORIBONUCLEASE TOXIN CHPB-RELATED"/>
    <property type="match status" value="1"/>
</dbReference>
<comment type="caution">
    <text evidence="1">The sequence shown here is derived from an EMBL/GenBank/DDBJ whole genome shotgun (WGS) entry which is preliminary data.</text>
</comment>
<name>A0A1G2S700_9BACT</name>
<dbReference type="Proteomes" id="UP000179118">
    <property type="component" value="Unassembled WGS sequence"/>
</dbReference>
<evidence type="ECO:0000313" key="1">
    <source>
        <dbReference type="EMBL" id="OHA80469.1"/>
    </source>
</evidence>
<accession>A0A1G2S700</accession>
<dbReference type="Gene3D" id="2.30.30.110">
    <property type="match status" value="1"/>
</dbReference>
<dbReference type="AlphaFoldDB" id="A0A1G2S700"/>
<protein>
    <recommendedName>
        <fullName evidence="3">mRNA interferase</fullName>
    </recommendedName>
</protein>
<dbReference type="GO" id="GO:0003677">
    <property type="term" value="F:DNA binding"/>
    <property type="evidence" value="ECO:0007669"/>
    <property type="project" value="InterPro"/>
</dbReference>
<dbReference type="SUPFAM" id="SSF50118">
    <property type="entry name" value="Cell growth inhibitor/plasmid maintenance toxic component"/>
    <property type="match status" value="1"/>
</dbReference>
<organism evidence="1 2">
    <name type="scientific">Candidatus Yonathbacteria bacterium RIFCSPHIGHO2_02_FULL_44_14</name>
    <dbReference type="NCBI Taxonomy" id="1802724"/>
    <lineage>
        <taxon>Bacteria</taxon>
        <taxon>Candidatus Yonathiibacteriota</taxon>
    </lineage>
</organism>